<dbReference type="InterPro" id="IPR020946">
    <property type="entry name" value="Flavin_mOase-like"/>
</dbReference>
<reference evidence="5" key="1">
    <citation type="submission" date="2021-01" db="EMBL/GenBank/DDBJ databases">
        <authorList>
            <person name="Corre E."/>
            <person name="Pelletier E."/>
            <person name="Niang G."/>
            <person name="Scheremetjew M."/>
            <person name="Finn R."/>
            <person name="Kale V."/>
            <person name="Holt S."/>
            <person name="Cochrane G."/>
            <person name="Meng A."/>
            <person name="Brown T."/>
            <person name="Cohen L."/>
        </authorList>
    </citation>
    <scope>NUCLEOTIDE SEQUENCE</scope>
    <source>
        <strain evidence="5">SoJaBio B1-5/56/2</strain>
    </source>
</reference>
<name>A0A7S4PKD1_9EUKA</name>
<evidence type="ECO:0000256" key="1">
    <source>
        <dbReference type="ARBA" id="ARBA00010139"/>
    </source>
</evidence>
<dbReference type="PANTHER" id="PTHR42877">
    <property type="entry name" value="L-ORNITHINE N(5)-MONOOXYGENASE-RELATED"/>
    <property type="match status" value="1"/>
</dbReference>
<dbReference type="InterPro" id="IPR051209">
    <property type="entry name" value="FAD-bind_Monooxygenase_sf"/>
</dbReference>
<dbReference type="GO" id="GO:0050661">
    <property type="term" value="F:NADP binding"/>
    <property type="evidence" value="ECO:0007669"/>
    <property type="project" value="InterPro"/>
</dbReference>
<evidence type="ECO:0000256" key="2">
    <source>
        <dbReference type="ARBA" id="ARBA00022630"/>
    </source>
</evidence>
<dbReference type="PANTHER" id="PTHR42877:SF4">
    <property type="entry name" value="FAD_NAD(P)-BINDING DOMAIN-CONTAINING PROTEIN-RELATED"/>
    <property type="match status" value="1"/>
</dbReference>
<keyword evidence="2" id="KW-0285">Flavoprotein</keyword>
<keyword evidence="3" id="KW-0274">FAD</keyword>
<evidence type="ECO:0008006" key="6">
    <source>
        <dbReference type="Google" id="ProtNLM"/>
    </source>
</evidence>
<evidence type="ECO:0000256" key="3">
    <source>
        <dbReference type="ARBA" id="ARBA00022827"/>
    </source>
</evidence>
<protein>
    <recommendedName>
        <fullName evidence="6">L-ornithine N(5)-oxygenase</fullName>
    </recommendedName>
</protein>
<gene>
    <name evidence="5" type="ORF">NAES01612_LOCUS24836</name>
</gene>
<dbReference type="AlphaFoldDB" id="A0A7S4PKD1"/>
<dbReference type="GO" id="GO:0004499">
    <property type="term" value="F:N,N-dimethylaniline monooxygenase activity"/>
    <property type="evidence" value="ECO:0007669"/>
    <property type="project" value="InterPro"/>
</dbReference>
<dbReference type="Gene3D" id="3.50.50.60">
    <property type="entry name" value="FAD/NAD(P)-binding domain"/>
    <property type="match status" value="2"/>
</dbReference>
<dbReference type="GO" id="GO:0050660">
    <property type="term" value="F:flavin adenine dinucleotide binding"/>
    <property type="evidence" value="ECO:0007669"/>
    <property type="project" value="InterPro"/>
</dbReference>
<comment type="similarity">
    <text evidence="1">Belongs to the FAD-binding monooxygenase family.</text>
</comment>
<dbReference type="EMBL" id="HBKR01038050">
    <property type="protein sequence ID" value="CAE2337602.1"/>
    <property type="molecule type" value="Transcribed_RNA"/>
</dbReference>
<keyword evidence="4" id="KW-0560">Oxidoreductase</keyword>
<proteinExistence type="inferred from homology"/>
<organism evidence="5">
    <name type="scientific">Paramoeba aestuarina</name>
    <dbReference type="NCBI Taxonomy" id="180227"/>
    <lineage>
        <taxon>Eukaryota</taxon>
        <taxon>Amoebozoa</taxon>
        <taxon>Discosea</taxon>
        <taxon>Flabellinia</taxon>
        <taxon>Dactylopodida</taxon>
        <taxon>Paramoebidae</taxon>
        <taxon>Paramoeba</taxon>
    </lineage>
</organism>
<evidence type="ECO:0000313" key="5">
    <source>
        <dbReference type="EMBL" id="CAE2337602.1"/>
    </source>
</evidence>
<evidence type="ECO:0000256" key="4">
    <source>
        <dbReference type="ARBA" id="ARBA00023002"/>
    </source>
</evidence>
<accession>A0A7S4PKD1</accession>
<dbReference type="Pfam" id="PF00743">
    <property type="entry name" value="FMO-like"/>
    <property type="match status" value="1"/>
</dbReference>
<dbReference type="InterPro" id="IPR036188">
    <property type="entry name" value="FAD/NAD-bd_sf"/>
</dbReference>
<dbReference type="SUPFAM" id="SSF51905">
    <property type="entry name" value="FAD/NAD(P)-binding domain"/>
    <property type="match status" value="2"/>
</dbReference>
<sequence length="387" mass="43523">MEEHQVVVSCIGALHHPSFPRVPSGLSAFKGPYMHSTRWDQDVDLKGKKVVVVGSAASAVQIVPLICDDAEKVTILQRTPNWITPQKHPTLPFNMKYGSIAKFLFRWVPGLIQLHRYSIYIAHETFFLSGAFDNPNSSRTSKMVSNHAIGLISTHMKKELGNDEKLCHKMIPDFPVGCKRVLRHETFLKCCTREDVEVHPFGLQDVRAHSIIASDGREIEADVIIYATGFKVGSVGDTRIIGTQKNNIITGTKIVDDAVPTYLGIANPEYPNAFFCLGPNTGLGHNSIILFSESQAEHIARVIGEMADNHIKVVTVNQKKMDNHMEWVWKTMEHRVWPNNCSSWYQNKHGKVTTLWPSNTPTYMWMCKISGLDCYDVHNLDEMGANL</sequence>